<dbReference type="EMBL" id="JBAHYK010001679">
    <property type="protein sequence ID" value="KAL0567090.1"/>
    <property type="molecule type" value="Genomic_DNA"/>
</dbReference>
<organism evidence="2 3">
    <name type="scientific">Marasmius crinis-equi</name>
    <dbReference type="NCBI Taxonomy" id="585013"/>
    <lineage>
        <taxon>Eukaryota</taxon>
        <taxon>Fungi</taxon>
        <taxon>Dikarya</taxon>
        <taxon>Basidiomycota</taxon>
        <taxon>Agaricomycotina</taxon>
        <taxon>Agaricomycetes</taxon>
        <taxon>Agaricomycetidae</taxon>
        <taxon>Agaricales</taxon>
        <taxon>Marasmiineae</taxon>
        <taxon>Marasmiaceae</taxon>
        <taxon>Marasmius</taxon>
    </lineage>
</organism>
<feature type="region of interest" description="Disordered" evidence="1">
    <location>
        <begin position="41"/>
        <end position="92"/>
    </location>
</feature>
<comment type="caution">
    <text evidence="2">The sequence shown here is derived from an EMBL/GenBank/DDBJ whole genome shotgun (WGS) entry which is preliminary data.</text>
</comment>
<keyword evidence="3" id="KW-1185">Reference proteome</keyword>
<evidence type="ECO:0000256" key="1">
    <source>
        <dbReference type="SAM" id="MobiDB-lite"/>
    </source>
</evidence>
<reference evidence="2 3" key="1">
    <citation type="submission" date="2024-02" db="EMBL/GenBank/DDBJ databases">
        <title>A draft genome for the cacao thread blight pathogen Marasmius crinis-equi.</title>
        <authorList>
            <person name="Cohen S.P."/>
            <person name="Baruah I.K."/>
            <person name="Amoako-Attah I."/>
            <person name="Bukari Y."/>
            <person name="Meinhardt L.W."/>
            <person name="Bailey B.A."/>
        </authorList>
    </citation>
    <scope>NUCLEOTIDE SEQUENCE [LARGE SCALE GENOMIC DNA]</scope>
    <source>
        <strain evidence="2 3">GH-76</strain>
    </source>
</reference>
<gene>
    <name evidence="2" type="ORF">V5O48_014906</name>
</gene>
<dbReference type="Proteomes" id="UP001465976">
    <property type="component" value="Unassembled WGS sequence"/>
</dbReference>
<evidence type="ECO:0000313" key="2">
    <source>
        <dbReference type="EMBL" id="KAL0567090.1"/>
    </source>
</evidence>
<protein>
    <submittedName>
        <fullName evidence="2">Uncharacterized protein</fullName>
    </submittedName>
</protein>
<evidence type="ECO:0000313" key="3">
    <source>
        <dbReference type="Proteomes" id="UP001465976"/>
    </source>
</evidence>
<sequence length="92" mass="10663">MRREPLLKERRGSANATEWALLMYKGIVWLYLRYRNQGRSRIKDNEQAKQDPLPSPASREKRNTQHEPPPAIHPPTVHSTSFPERSSLASTQ</sequence>
<name>A0ABR3EW29_9AGAR</name>
<proteinExistence type="predicted"/>
<feature type="compositionally biased region" description="Polar residues" evidence="1">
    <location>
        <begin position="77"/>
        <end position="92"/>
    </location>
</feature>
<accession>A0ABR3EW29</accession>